<feature type="compositionally biased region" description="Basic and acidic residues" evidence="1">
    <location>
        <begin position="337"/>
        <end position="360"/>
    </location>
</feature>
<protein>
    <recommendedName>
        <fullName evidence="4">Dockerin type 1</fullName>
    </recommendedName>
</protein>
<accession>A0AAN6WT85</accession>
<gene>
    <name evidence="2" type="ORF">QBC35DRAFT_550888</name>
</gene>
<evidence type="ECO:0000256" key="1">
    <source>
        <dbReference type="SAM" id="MobiDB-lite"/>
    </source>
</evidence>
<evidence type="ECO:0000313" key="2">
    <source>
        <dbReference type="EMBL" id="KAK4187923.1"/>
    </source>
</evidence>
<reference evidence="2" key="2">
    <citation type="submission" date="2023-05" db="EMBL/GenBank/DDBJ databases">
        <authorList>
            <consortium name="Lawrence Berkeley National Laboratory"/>
            <person name="Steindorff A."/>
            <person name="Hensen N."/>
            <person name="Bonometti L."/>
            <person name="Westerberg I."/>
            <person name="Brannstrom I.O."/>
            <person name="Guillou S."/>
            <person name="Cros-Aarteil S."/>
            <person name="Calhoun S."/>
            <person name="Haridas S."/>
            <person name="Kuo A."/>
            <person name="Mondo S."/>
            <person name="Pangilinan J."/>
            <person name="Riley R."/>
            <person name="Labutti K."/>
            <person name="Andreopoulos B."/>
            <person name="Lipzen A."/>
            <person name="Chen C."/>
            <person name="Yanf M."/>
            <person name="Daum C."/>
            <person name="Ng V."/>
            <person name="Clum A."/>
            <person name="Ohm R."/>
            <person name="Martin F."/>
            <person name="Silar P."/>
            <person name="Natvig D."/>
            <person name="Lalanne C."/>
            <person name="Gautier V."/>
            <person name="Ament-Velasquez S.L."/>
            <person name="Kruys A."/>
            <person name="Hutchinson M.I."/>
            <person name="Powell A.J."/>
            <person name="Barry K."/>
            <person name="Miller A.N."/>
            <person name="Grigoriev I.V."/>
            <person name="Debuchy R."/>
            <person name="Gladieux P."/>
            <person name="Thoren M.H."/>
            <person name="Johannesson H."/>
        </authorList>
    </citation>
    <scope>NUCLEOTIDE SEQUENCE</scope>
    <source>
        <strain evidence="2">PSN309</strain>
    </source>
</reference>
<organism evidence="2 3">
    <name type="scientific">Podospora australis</name>
    <dbReference type="NCBI Taxonomy" id="1536484"/>
    <lineage>
        <taxon>Eukaryota</taxon>
        <taxon>Fungi</taxon>
        <taxon>Dikarya</taxon>
        <taxon>Ascomycota</taxon>
        <taxon>Pezizomycotina</taxon>
        <taxon>Sordariomycetes</taxon>
        <taxon>Sordariomycetidae</taxon>
        <taxon>Sordariales</taxon>
        <taxon>Podosporaceae</taxon>
        <taxon>Podospora</taxon>
    </lineage>
</organism>
<proteinExistence type="predicted"/>
<evidence type="ECO:0000313" key="3">
    <source>
        <dbReference type="Proteomes" id="UP001302126"/>
    </source>
</evidence>
<name>A0AAN6WT85_9PEZI</name>
<dbReference type="AlphaFoldDB" id="A0AAN6WT85"/>
<evidence type="ECO:0008006" key="4">
    <source>
        <dbReference type="Google" id="ProtNLM"/>
    </source>
</evidence>
<reference evidence="2" key="1">
    <citation type="journal article" date="2023" name="Mol. Phylogenet. Evol.">
        <title>Genome-scale phylogeny and comparative genomics of the fungal order Sordariales.</title>
        <authorList>
            <person name="Hensen N."/>
            <person name="Bonometti L."/>
            <person name="Westerberg I."/>
            <person name="Brannstrom I.O."/>
            <person name="Guillou S."/>
            <person name="Cros-Aarteil S."/>
            <person name="Calhoun S."/>
            <person name="Haridas S."/>
            <person name="Kuo A."/>
            <person name="Mondo S."/>
            <person name="Pangilinan J."/>
            <person name="Riley R."/>
            <person name="LaButti K."/>
            <person name="Andreopoulos B."/>
            <person name="Lipzen A."/>
            <person name="Chen C."/>
            <person name="Yan M."/>
            <person name="Daum C."/>
            <person name="Ng V."/>
            <person name="Clum A."/>
            <person name="Steindorff A."/>
            <person name="Ohm R.A."/>
            <person name="Martin F."/>
            <person name="Silar P."/>
            <person name="Natvig D.O."/>
            <person name="Lalanne C."/>
            <person name="Gautier V."/>
            <person name="Ament-Velasquez S.L."/>
            <person name="Kruys A."/>
            <person name="Hutchinson M.I."/>
            <person name="Powell A.J."/>
            <person name="Barry K."/>
            <person name="Miller A.N."/>
            <person name="Grigoriev I.V."/>
            <person name="Debuchy R."/>
            <person name="Gladieux P."/>
            <person name="Hiltunen Thoren M."/>
            <person name="Johannesson H."/>
        </authorList>
    </citation>
    <scope>NUCLEOTIDE SEQUENCE</scope>
    <source>
        <strain evidence="2">PSN309</strain>
    </source>
</reference>
<dbReference type="EMBL" id="MU864395">
    <property type="protein sequence ID" value="KAK4187923.1"/>
    <property type="molecule type" value="Genomic_DNA"/>
</dbReference>
<dbReference type="Pfam" id="PF15892">
    <property type="entry name" value="BNR_4"/>
    <property type="match status" value="1"/>
</dbReference>
<dbReference type="Proteomes" id="UP001302126">
    <property type="component" value="Unassembled WGS sequence"/>
</dbReference>
<feature type="region of interest" description="Disordered" evidence="1">
    <location>
        <begin position="329"/>
        <end position="360"/>
    </location>
</feature>
<sequence>MSKLSQPTITVLGQDPTNNRVCRINCYAFQQDAILSFRGWQYAAFYSPVGDAVFIHLARRQLPNGPWETLVFDDYPQTVDDGHNTVQIGICSGDGTIHLSYDHHCDVLHYRHSRPNLTTNPSSFTWTSSLFSPNLNHLPGIDPSHKPFHYVTYPRFCSPPPSSSDTGLLFTLRDGKAGLGNDHLYTYSPLTHTFSYLGQHLTGVASNPYIHGLNLTPSQSHENRSRLHITWVYRAFVHYPGWDDPLDTKHKTQAGPNGAENNFDICYAYSDDSGLTWFNGSGKQIADLRAKETVDNTSEGIVAFEIPKGSGLTNQEAQAVDSRGGVHVLNRDNLPSDDDKPGYGKVRGDGDIKSDGNGKEKVTKWKHYHRNSSTATWRQTPLRPVHGNTRGRLAVWQKTGDLFIILPNSDTKGMHILRATAKNEYQDYEEVWSGKGFMGEPLVDSAQLEEGGDNVLSLMVLADAGGEGKRDVVVLDFPLSPQAVQLGKV</sequence>
<keyword evidence="3" id="KW-1185">Reference proteome</keyword>
<comment type="caution">
    <text evidence="2">The sequence shown here is derived from an EMBL/GenBank/DDBJ whole genome shotgun (WGS) entry which is preliminary data.</text>
</comment>